<feature type="transmembrane region" description="Helical" evidence="3">
    <location>
        <begin position="262"/>
        <end position="281"/>
    </location>
</feature>
<keyword evidence="3" id="KW-0472">Membrane</keyword>
<feature type="transmembrane region" description="Helical" evidence="3">
    <location>
        <begin position="223"/>
        <end position="242"/>
    </location>
</feature>
<reference evidence="5" key="1">
    <citation type="journal article" date="2023" name="Mol. Phylogenet. Evol.">
        <title>Genome-scale phylogeny and comparative genomics of the fungal order Sordariales.</title>
        <authorList>
            <person name="Hensen N."/>
            <person name="Bonometti L."/>
            <person name="Westerberg I."/>
            <person name="Brannstrom I.O."/>
            <person name="Guillou S."/>
            <person name="Cros-Aarteil S."/>
            <person name="Calhoun S."/>
            <person name="Haridas S."/>
            <person name="Kuo A."/>
            <person name="Mondo S."/>
            <person name="Pangilinan J."/>
            <person name="Riley R."/>
            <person name="LaButti K."/>
            <person name="Andreopoulos B."/>
            <person name="Lipzen A."/>
            <person name="Chen C."/>
            <person name="Yan M."/>
            <person name="Daum C."/>
            <person name="Ng V."/>
            <person name="Clum A."/>
            <person name="Steindorff A."/>
            <person name="Ohm R.A."/>
            <person name="Martin F."/>
            <person name="Silar P."/>
            <person name="Natvig D.O."/>
            <person name="Lalanne C."/>
            <person name="Gautier V."/>
            <person name="Ament-Velasquez S.L."/>
            <person name="Kruys A."/>
            <person name="Hutchinson M.I."/>
            <person name="Powell A.J."/>
            <person name="Barry K."/>
            <person name="Miller A.N."/>
            <person name="Grigoriev I.V."/>
            <person name="Debuchy R."/>
            <person name="Gladieux P."/>
            <person name="Hiltunen Thoren M."/>
            <person name="Johannesson H."/>
        </authorList>
    </citation>
    <scope>NUCLEOTIDE SEQUENCE</scope>
    <source>
        <strain evidence="5">CBS 103.79</strain>
    </source>
</reference>
<proteinExistence type="predicted"/>
<feature type="transmembrane region" description="Helical" evidence="3">
    <location>
        <begin position="476"/>
        <end position="496"/>
    </location>
</feature>
<accession>A0AAN6MIB0</accession>
<dbReference type="AlphaFoldDB" id="A0AAN6MIB0"/>
<keyword evidence="3" id="KW-0812">Transmembrane</keyword>
<feature type="transmembrane region" description="Helical" evidence="3">
    <location>
        <begin position="90"/>
        <end position="110"/>
    </location>
</feature>
<evidence type="ECO:0000256" key="3">
    <source>
        <dbReference type="SAM" id="Phobius"/>
    </source>
</evidence>
<gene>
    <name evidence="5" type="ORF">C8A05DRAFT_35709</name>
</gene>
<feature type="transmembrane region" description="Helical" evidence="3">
    <location>
        <begin position="355"/>
        <end position="377"/>
    </location>
</feature>
<comment type="caution">
    <text evidence="5">The sequence shown here is derived from an EMBL/GenBank/DDBJ whole genome shotgun (WGS) entry which is preliminary data.</text>
</comment>
<keyword evidence="6" id="KW-1185">Reference proteome</keyword>
<dbReference type="Proteomes" id="UP001303889">
    <property type="component" value="Unassembled WGS sequence"/>
</dbReference>
<keyword evidence="3" id="KW-1133">Transmembrane helix</keyword>
<dbReference type="EMBL" id="MU855651">
    <property type="protein sequence ID" value="KAK3900643.1"/>
    <property type="molecule type" value="Genomic_DNA"/>
</dbReference>
<evidence type="ECO:0000256" key="1">
    <source>
        <dbReference type="SAM" id="Coils"/>
    </source>
</evidence>
<protein>
    <submittedName>
        <fullName evidence="5">Uncharacterized protein</fullName>
    </submittedName>
</protein>
<reference evidence="5" key="2">
    <citation type="submission" date="2023-05" db="EMBL/GenBank/DDBJ databases">
        <authorList>
            <consortium name="Lawrence Berkeley National Laboratory"/>
            <person name="Steindorff A."/>
            <person name="Hensen N."/>
            <person name="Bonometti L."/>
            <person name="Westerberg I."/>
            <person name="Brannstrom I.O."/>
            <person name="Guillou S."/>
            <person name="Cros-Aarteil S."/>
            <person name="Calhoun S."/>
            <person name="Haridas S."/>
            <person name="Kuo A."/>
            <person name="Mondo S."/>
            <person name="Pangilinan J."/>
            <person name="Riley R."/>
            <person name="Labutti K."/>
            <person name="Andreopoulos B."/>
            <person name="Lipzen A."/>
            <person name="Chen C."/>
            <person name="Yanf M."/>
            <person name="Daum C."/>
            <person name="Ng V."/>
            <person name="Clum A."/>
            <person name="Ohm R."/>
            <person name="Martin F."/>
            <person name="Silar P."/>
            <person name="Natvig D."/>
            <person name="Lalanne C."/>
            <person name="Gautier V."/>
            <person name="Ament-Velasquez S.L."/>
            <person name="Kruys A."/>
            <person name="Hutchinson M.I."/>
            <person name="Powell A.J."/>
            <person name="Barry K."/>
            <person name="Miller A.N."/>
            <person name="Grigoriev I.V."/>
            <person name="Debuchy R."/>
            <person name="Gladieux P."/>
            <person name="Thoren M.H."/>
            <person name="Johannesson H."/>
        </authorList>
    </citation>
    <scope>NUCLEOTIDE SEQUENCE</scope>
    <source>
        <strain evidence="5">CBS 103.79</strain>
    </source>
</reference>
<feature type="region of interest" description="Disordered" evidence="2">
    <location>
        <begin position="529"/>
        <end position="622"/>
    </location>
</feature>
<keyword evidence="4" id="KW-0732">Signal</keyword>
<organism evidence="5 6">
    <name type="scientific">Staphylotrichum tortipilum</name>
    <dbReference type="NCBI Taxonomy" id="2831512"/>
    <lineage>
        <taxon>Eukaryota</taxon>
        <taxon>Fungi</taxon>
        <taxon>Dikarya</taxon>
        <taxon>Ascomycota</taxon>
        <taxon>Pezizomycotina</taxon>
        <taxon>Sordariomycetes</taxon>
        <taxon>Sordariomycetidae</taxon>
        <taxon>Sordariales</taxon>
        <taxon>Chaetomiaceae</taxon>
        <taxon>Staphylotrichum</taxon>
    </lineage>
</organism>
<sequence>MFKLLPTALRFLAPTVLLLTLPPASAVDLATCKTTIQSLLANHTLSPTDPSIFHFNGTAYLSSPPSQIALTIPACRAHCPRPDFDLYSDMWPRLLTWLVPALLLIGNVHLPRVGRVNRALVVLHFLGDPIDSMWALLSKAEVWNRFFALALRGTAPGAEQKETARALAAVLSAFEELTGDMEAVEREAGALGRENGAGLSREELEYVLKETGEELVDSRSNEGLRTVLVIVNYLWAVLAALVPEIGGVQSSQPGGRIGTAMYISWLVTAVLLSNTISGFTSRRTCLRIMERYARTLKGRRRDLHLFPLSPRMLRMSKGRFEDFIDAQPWNGSVYNYRPRKRLLATGGKGDRSPGYLLALAATPILVAALSAFVIIWFTPTIGLGCRTLWVIGLTTGLLLSPVVTWAISRVFWGRTAWYLTIAKDTVVGLTIVFVIVLSSIGIFNTCWCWSGVYSRGLAGAYIDLDPQDERARNLHLLYPAMVGACLGLQLLVYVIMHRVMAPGGIVFRPREDEKMEQYRIIHGLGTPAMEKEMGRMGGGSRNREGSTSAAPLLLPPPAMSPHASPQASPMLRPQSMDSRASYPSGEEVGGYYFSSPDLRTSEHPLLGSPPDRGLGGRDNRGW</sequence>
<feature type="signal peptide" evidence="4">
    <location>
        <begin position="1"/>
        <end position="26"/>
    </location>
</feature>
<evidence type="ECO:0000256" key="4">
    <source>
        <dbReference type="SAM" id="SignalP"/>
    </source>
</evidence>
<feature type="transmembrane region" description="Helical" evidence="3">
    <location>
        <begin position="424"/>
        <end position="443"/>
    </location>
</feature>
<feature type="chain" id="PRO_5042930494" evidence="4">
    <location>
        <begin position="27"/>
        <end position="622"/>
    </location>
</feature>
<feature type="compositionally biased region" description="Low complexity" evidence="2">
    <location>
        <begin position="560"/>
        <end position="569"/>
    </location>
</feature>
<evidence type="ECO:0000256" key="2">
    <source>
        <dbReference type="SAM" id="MobiDB-lite"/>
    </source>
</evidence>
<evidence type="ECO:0000313" key="5">
    <source>
        <dbReference type="EMBL" id="KAK3900643.1"/>
    </source>
</evidence>
<name>A0AAN6MIB0_9PEZI</name>
<feature type="transmembrane region" description="Helical" evidence="3">
    <location>
        <begin position="389"/>
        <end position="412"/>
    </location>
</feature>
<keyword evidence="1" id="KW-0175">Coiled coil</keyword>
<feature type="coiled-coil region" evidence="1">
    <location>
        <begin position="167"/>
        <end position="194"/>
    </location>
</feature>
<evidence type="ECO:0000313" key="6">
    <source>
        <dbReference type="Proteomes" id="UP001303889"/>
    </source>
</evidence>